<evidence type="ECO:0000313" key="1">
    <source>
        <dbReference type="EMBL" id="KAJ9119802.1"/>
    </source>
</evidence>
<name>A0ACC2X946_9TREE</name>
<protein>
    <submittedName>
        <fullName evidence="1">Uncharacterized protein</fullName>
    </submittedName>
</protein>
<dbReference type="EMBL" id="JASBWV010000023">
    <property type="protein sequence ID" value="KAJ9119802.1"/>
    <property type="molecule type" value="Genomic_DNA"/>
</dbReference>
<organism evidence="1 2">
    <name type="scientific">Naganishia onofrii</name>
    <dbReference type="NCBI Taxonomy" id="1851511"/>
    <lineage>
        <taxon>Eukaryota</taxon>
        <taxon>Fungi</taxon>
        <taxon>Dikarya</taxon>
        <taxon>Basidiomycota</taxon>
        <taxon>Agaricomycotina</taxon>
        <taxon>Tremellomycetes</taxon>
        <taxon>Filobasidiales</taxon>
        <taxon>Filobasidiaceae</taxon>
        <taxon>Naganishia</taxon>
    </lineage>
</organism>
<keyword evidence="2" id="KW-1185">Reference proteome</keyword>
<comment type="caution">
    <text evidence="1">The sequence shown here is derived from an EMBL/GenBank/DDBJ whole genome shotgun (WGS) entry which is preliminary data.</text>
</comment>
<gene>
    <name evidence="1" type="ORF">QFC24_005515</name>
</gene>
<proteinExistence type="predicted"/>
<sequence length="416" mass="45562">MWQKDRATGMVQDGRYNQLIALNADDVQAVVDGTKTDGLKQQFGRNWSAMIWNLSGWNGYYNWTGSGGDGVWLEVDRVVEGLDVEIGMDTDGDTTATQSLLLSPIIAPLNISQPTYPNYRISSPYPVNATRPSDAPLMRVVIVPTSESPDTSSDTQVSLGNSMCAVKRAENRTGTLANSDVATTLLQRPEGWRWGFVTGQMSAEVNYTAWVVQNNTAGTSLSDLMQRGSMSQRVMFRTKQAYAAALDPPSSANSIADSLPDSVTQILVSSLNAFSTSLLAQACGRDLFSPVWTCQDCFDEYREWLCRTVVPQCALPASESNAKNTISRAPDTPSAAHISTPAYPYTQLLPCLSNCRRVDRKCPVNLQFRCPLRAKTANMTYAYQGKDQEDKGKGEGEEDGGIDEWGNRWCNGGLPE</sequence>
<evidence type="ECO:0000313" key="2">
    <source>
        <dbReference type="Proteomes" id="UP001234202"/>
    </source>
</evidence>
<accession>A0ACC2X946</accession>
<reference evidence="1" key="1">
    <citation type="submission" date="2023-04" db="EMBL/GenBank/DDBJ databases">
        <title>Draft Genome sequencing of Naganishia species isolated from polar environments using Oxford Nanopore Technology.</title>
        <authorList>
            <person name="Leo P."/>
            <person name="Venkateswaran K."/>
        </authorList>
    </citation>
    <scope>NUCLEOTIDE SEQUENCE</scope>
    <source>
        <strain evidence="1">DBVPG 5303</strain>
    </source>
</reference>
<dbReference type="Proteomes" id="UP001234202">
    <property type="component" value="Unassembled WGS sequence"/>
</dbReference>